<keyword evidence="6 8" id="KW-0675">Receptor</keyword>
<keyword evidence="4 8" id="KW-0297">G-protein coupled receptor</keyword>
<dbReference type="SUPFAM" id="SSF81321">
    <property type="entry name" value="Family A G protein-coupled receptor-like"/>
    <property type="match status" value="1"/>
</dbReference>
<dbReference type="Gene3D" id="1.20.1070.10">
    <property type="entry name" value="Rhodopsin 7-helix transmembrane proteins"/>
    <property type="match status" value="1"/>
</dbReference>
<dbReference type="PANTHER" id="PTHR45695:SF9">
    <property type="entry name" value="LEUCOKININ RECEPTOR"/>
    <property type="match status" value="1"/>
</dbReference>
<feature type="transmembrane region" description="Helical" evidence="9">
    <location>
        <begin position="178"/>
        <end position="198"/>
    </location>
</feature>
<dbReference type="PROSITE" id="PS50262">
    <property type="entry name" value="G_PROTEIN_RECEP_F1_2"/>
    <property type="match status" value="1"/>
</dbReference>
<feature type="signal peptide" evidence="10">
    <location>
        <begin position="1"/>
        <end position="17"/>
    </location>
</feature>
<feature type="transmembrane region" description="Helical" evidence="9">
    <location>
        <begin position="312"/>
        <end position="335"/>
    </location>
</feature>
<feature type="transmembrane region" description="Helical" evidence="9">
    <location>
        <begin position="258"/>
        <end position="279"/>
    </location>
</feature>
<evidence type="ECO:0000256" key="1">
    <source>
        <dbReference type="ARBA" id="ARBA00004141"/>
    </source>
</evidence>
<evidence type="ECO:0000256" key="9">
    <source>
        <dbReference type="SAM" id="Phobius"/>
    </source>
</evidence>
<dbReference type="PANTHER" id="PTHR45695">
    <property type="entry name" value="LEUCOKININ RECEPTOR-RELATED"/>
    <property type="match status" value="1"/>
</dbReference>
<keyword evidence="3 9" id="KW-1133">Transmembrane helix</keyword>
<keyword evidence="12" id="KW-1185">Reference proteome</keyword>
<dbReference type="CDD" id="cd00637">
    <property type="entry name" value="7tm_classA_rhodopsin-like"/>
    <property type="match status" value="1"/>
</dbReference>
<dbReference type="InterPro" id="IPR000276">
    <property type="entry name" value="GPCR_Rhodpsn"/>
</dbReference>
<evidence type="ECO:0000256" key="3">
    <source>
        <dbReference type="ARBA" id="ARBA00022989"/>
    </source>
</evidence>
<dbReference type="PRINTS" id="PR00237">
    <property type="entry name" value="GPCRRHODOPSN"/>
</dbReference>
<comment type="similarity">
    <text evidence="8">Belongs to the G-protein coupled receptor 1 family.</text>
</comment>
<proteinExistence type="inferred from homology"/>
<evidence type="ECO:0000313" key="13">
    <source>
        <dbReference type="RefSeq" id="XP_065664874.1"/>
    </source>
</evidence>
<reference evidence="13" key="1">
    <citation type="submission" date="2025-08" db="UniProtKB">
        <authorList>
            <consortium name="RefSeq"/>
        </authorList>
    </citation>
    <scope>IDENTIFICATION</scope>
</reference>
<evidence type="ECO:0000313" key="12">
    <source>
        <dbReference type="Proteomes" id="UP001652625"/>
    </source>
</evidence>
<evidence type="ECO:0000256" key="5">
    <source>
        <dbReference type="ARBA" id="ARBA00023136"/>
    </source>
</evidence>
<dbReference type="Pfam" id="PF00001">
    <property type="entry name" value="7tm_1"/>
    <property type="match status" value="1"/>
</dbReference>
<comment type="subcellular location">
    <subcellularLocation>
        <location evidence="1">Membrane</location>
        <topology evidence="1">Multi-pass membrane protein</topology>
    </subcellularLocation>
</comment>
<evidence type="ECO:0000256" key="2">
    <source>
        <dbReference type="ARBA" id="ARBA00022692"/>
    </source>
</evidence>
<evidence type="ECO:0000259" key="11">
    <source>
        <dbReference type="PROSITE" id="PS50262"/>
    </source>
</evidence>
<keyword evidence="2 8" id="KW-0812">Transmembrane</keyword>
<accession>A0ABM4CSK4</accession>
<dbReference type="GeneID" id="124816951"/>
<feature type="transmembrane region" description="Helical" evidence="9">
    <location>
        <begin position="219"/>
        <end position="238"/>
    </location>
</feature>
<sequence length="421" mass="48605">MIAFMVTLLIGITCINNAHLLTREMFNSSSFSNASLHLIDLNTNVSVEETDNSYMSLEKMCELFKIPEENCSCNKENSEMKEICDFYLFNKTTEFRCDSLLYTIKSITNIISSTLGLIGNSFVIWISHTHNNEFRRFHNLVISLAISDFVFAFVQLIITVPETWTCHWVYGLFLCKLLRSVLAASANIAVGFIVLIAVERYIGIVHLFSSTLNNLRFQVMKFLNVFFGILSVVPPLITLKLGKFNTCSEEWNKKSSCVYTWVLFIFYYLLPIVLMSVFYSRLVLYLRKSYLKSNILNDVAKKCRSEKNKKTVTMLIMVLIMFAVLVLPNRIVWIINDMYGLENFKSQKTIRFLKLIFEIFYGFHAAINPIIYSVFDAKYRQKLKALFAFKVNDYVSSPTTATSQLLNQSNLQLNIIDQKII</sequence>
<feature type="transmembrane region" description="Helical" evidence="9">
    <location>
        <begin position="140"/>
        <end position="158"/>
    </location>
</feature>
<dbReference type="RefSeq" id="XP_065664874.1">
    <property type="nucleotide sequence ID" value="XM_065808802.1"/>
</dbReference>
<dbReference type="Proteomes" id="UP001652625">
    <property type="component" value="Chromosome 10"/>
</dbReference>
<evidence type="ECO:0000256" key="7">
    <source>
        <dbReference type="ARBA" id="ARBA00023224"/>
    </source>
</evidence>
<keyword evidence="7 8" id="KW-0807">Transducer</keyword>
<feature type="transmembrane region" description="Helical" evidence="9">
    <location>
        <begin position="110"/>
        <end position="128"/>
    </location>
</feature>
<name>A0ABM4CSK4_HYDVU</name>
<dbReference type="InterPro" id="IPR017452">
    <property type="entry name" value="GPCR_Rhodpsn_7TM"/>
</dbReference>
<keyword evidence="10" id="KW-0732">Signal</keyword>
<gene>
    <name evidence="13" type="primary">LOC124816951</name>
</gene>
<organism evidence="12 13">
    <name type="scientific">Hydra vulgaris</name>
    <name type="common">Hydra</name>
    <name type="synonym">Hydra attenuata</name>
    <dbReference type="NCBI Taxonomy" id="6087"/>
    <lineage>
        <taxon>Eukaryota</taxon>
        <taxon>Metazoa</taxon>
        <taxon>Cnidaria</taxon>
        <taxon>Hydrozoa</taxon>
        <taxon>Hydroidolina</taxon>
        <taxon>Anthoathecata</taxon>
        <taxon>Aplanulata</taxon>
        <taxon>Hydridae</taxon>
        <taxon>Hydra</taxon>
    </lineage>
</organism>
<evidence type="ECO:0000256" key="6">
    <source>
        <dbReference type="ARBA" id="ARBA00023170"/>
    </source>
</evidence>
<feature type="domain" description="G-protein coupled receptors family 1 profile" evidence="11">
    <location>
        <begin position="119"/>
        <end position="372"/>
    </location>
</feature>
<protein>
    <submittedName>
        <fullName evidence="13">Galanin receptor type 1 isoform X2</fullName>
    </submittedName>
</protein>
<dbReference type="PROSITE" id="PS00237">
    <property type="entry name" value="G_PROTEIN_RECEP_F1_1"/>
    <property type="match status" value="1"/>
</dbReference>
<evidence type="ECO:0000256" key="4">
    <source>
        <dbReference type="ARBA" id="ARBA00023040"/>
    </source>
</evidence>
<feature type="chain" id="PRO_5045863278" evidence="10">
    <location>
        <begin position="18"/>
        <end position="421"/>
    </location>
</feature>
<feature type="transmembrane region" description="Helical" evidence="9">
    <location>
        <begin position="355"/>
        <end position="375"/>
    </location>
</feature>
<evidence type="ECO:0000256" key="10">
    <source>
        <dbReference type="SAM" id="SignalP"/>
    </source>
</evidence>
<evidence type="ECO:0000256" key="8">
    <source>
        <dbReference type="RuleBase" id="RU000688"/>
    </source>
</evidence>
<keyword evidence="5 9" id="KW-0472">Membrane</keyword>